<dbReference type="Proteomes" id="UP001501578">
    <property type="component" value="Unassembled WGS sequence"/>
</dbReference>
<sequence length="182" mass="19807">MVRRQGLPRPAVNLERLTGQETLAHVPHLVKIYRAAFGGPPWHEDEHAADAFAERLRTDTRRPGFAAVLAGDDGEPAGFGTAWRTPAPFPTGRAYDLVRAELGDAVESLLVGALEVDELAVSPHARGQGLAGRILDLLCGRADSCWLLTSPRAADAIRLYERLGWRRLTGPDADIVVFLRSP</sequence>
<dbReference type="PROSITE" id="PS51186">
    <property type="entry name" value="GNAT"/>
    <property type="match status" value="1"/>
</dbReference>
<dbReference type="InterPro" id="IPR000182">
    <property type="entry name" value="GNAT_dom"/>
</dbReference>
<dbReference type="Gene3D" id="3.40.630.30">
    <property type="match status" value="1"/>
</dbReference>
<organism evidence="2 3">
    <name type="scientific">Nonomuraea longicatena</name>
    <dbReference type="NCBI Taxonomy" id="83682"/>
    <lineage>
        <taxon>Bacteria</taxon>
        <taxon>Bacillati</taxon>
        <taxon>Actinomycetota</taxon>
        <taxon>Actinomycetes</taxon>
        <taxon>Streptosporangiales</taxon>
        <taxon>Streptosporangiaceae</taxon>
        <taxon>Nonomuraea</taxon>
    </lineage>
</organism>
<evidence type="ECO:0000313" key="3">
    <source>
        <dbReference type="Proteomes" id="UP001501578"/>
    </source>
</evidence>
<name>A0ABP4AR58_9ACTN</name>
<gene>
    <name evidence="2" type="ORF">GCM10009560_50310</name>
</gene>
<comment type="caution">
    <text evidence="2">The sequence shown here is derived from an EMBL/GenBank/DDBJ whole genome shotgun (WGS) entry which is preliminary data.</text>
</comment>
<protein>
    <recommendedName>
        <fullName evidence="1">N-acetyltransferase domain-containing protein</fullName>
    </recommendedName>
</protein>
<evidence type="ECO:0000313" key="2">
    <source>
        <dbReference type="EMBL" id="GAA0939531.1"/>
    </source>
</evidence>
<reference evidence="3" key="1">
    <citation type="journal article" date="2019" name="Int. J. Syst. Evol. Microbiol.">
        <title>The Global Catalogue of Microorganisms (GCM) 10K type strain sequencing project: providing services to taxonomists for standard genome sequencing and annotation.</title>
        <authorList>
            <consortium name="The Broad Institute Genomics Platform"/>
            <consortium name="The Broad Institute Genome Sequencing Center for Infectious Disease"/>
            <person name="Wu L."/>
            <person name="Ma J."/>
        </authorList>
    </citation>
    <scope>NUCLEOTIDE SEQUENCE [LARGE SCALE GENOMIC DNA]</scope>
    <source>
        <strain evidence="3">JCM 11136</strain>
    </source>
</reference>
<feature type="domain" description="N-acetyltransferase" evidence="1">
    <location>
        <begin position="12"/>
        <end position="182"/>
    </location>
</feature>
<dbReference type="CDD" id="cd04301">
    <property type="entry name" value="NAT_SF"/>
    <property type="match status" value="1"/>
</dbReference>
<dbReference type="EMBL" id="BAAAHQ010000025">
    <property type="protein sequence ID" value="GAA0939531.1"/>
    <property type="molecule type" value="Genomic_DNA"/>
</dbReference>
<proteinExistence type="predicted"/>
<dbReference type="SUPFAM" id="SSF55729">
    <property type="entry name" value="Acyl-CoA N-acyltransferases (Nat)"/>
    <property type="match status" value="1"/>
</dbReference>
<dbReference type="Pfam" id="PF00583">
    <property type="entry name" value="Acetyltransf_1"/>
    <property type="match status" value="1"/>
</dbReference>
<evidence type="ECO:0000259" key="1">
    <source>
        <dbReference type="PROSITE" id="PS51186"/>
    </source>
</evidence>
<keyword evidence="3" id="KW-1185">Reference proteome</keyword>
<dbReference type="InterPro" id="IPR016181">
    <property type="entry name" value="Acyl_CoA_acyltransferase"/>
</dbReference>
<accession>A0ABP4AR58</accession>